<gene>
    <name evidence="1" type="ORF">FHX41_5878</name>
</gene>
<organism evidence="1 2">
    <name type="scientific">Actinomadura hallensis</name>
    <dbReference type="NCBI Taxonomy" id="337895"/>
    <lineage>
        <taxon>Bacteria</taxon>
        <taxon>Bacillati</taxon>
        <taxon>Actinomycetota</taxon>
        <taxon>Actinomycetes</taxon>
        <taxon>Streptosporangiales</taxon>
        <taxon>Thermomonosporaceae</taxon>
        <taxon>Actinomadura</taxon>
    </lineage>
</organism>
<dbReference type="Pfam" id="PF00300">
    <property type="entry name" value="His_Phos_1"/>
    <property type="match status" value="1"/>
</dbReference>
<dbReference type="SUPFAM" id="SSF53254">
    <property type="entry name" value="Phosphoglycerate mutase-like"/>
    <property type="match status" value="1"/>
</dbReference>
<dbReference type="OrthoDB" id="9810154at2"/>
<dbReference type="CDD" id="cd07040">
    <property type="entry name" value="HP"/>
    <property type="match status" value="1"/>
</dbReference>
<dbReference type="EMBL" id="VFPO01000001">
    <property type="protein sequence ID" value="TQM72092.1"/>
    <property type="molecule type" value="Genomic_DNA"/>
</dbReference>
<dbReference type="InterPro" id="IPR029033">
    <property type="entry name" value="His_PPase_superfam"/>
</dbReference>
<accession>A0A543INC1</accession>
<dbReference type="Gene3D" id="3.40.50.1240">
    <property type="entry name" value="Phosphoglycerate mutase-like"/>
    <property type="match status" value="1"/>
</dbReference>
<keyword evidence="2" id="KW-1185">Reference proteome</keyword>
<protein>
    <submittedName>
        <fullName evidence="1">Phosphohistidine phosphatase</fullName>
    </submittedName>
</protein>
<evidence type="ECO:0000313" key="2">
    <source>
        <dbReference type="Proteomes" id="UP000316706"/>
    </source>
</evidence>
<reference evidence="1 2" key="1">
    <citation type="submission" date="2019-06" db="EMBL/GenBank/DDBJ databases">
        <title>Sequencing the genomes of 1000 actinobacteria strains.</title>
        <authorList>
            <person name="Klenk H.-P."/>
        </authorList>
    </citation>
    <scope>NUCLEOTIDE SEQUENCE [LARGE SCALE GENOMIC DNA]</scope>
    <source>
        <strain evidence="1 2">DSM 45043</strain>
    </source>
</reference>
<proteinExistence type="predicted"/>
<comment type="caution">
    <text evidence="1">The sequence shown here is derived from an EMBL/GenBank/DDBJ whole genome shotgun (WGS) entry which is preliminary data.</text>
</comment>
<dbReference type="PANTHER" id="PTHR47623:SF1">
    <property type="entry name" value="OS09G0287300 PROTEIN"/>
    <property type="match status" value="1"/>
</dbReference>
<evidence type="ECO:0000313" key="1">
    <source>
        <dbReference type="EMBL" id="TQM72092.1"/>
    </source>
</evidence>
<dbReference type="InterPro" id="IPR013078">
    <property type="entry name" value="His_Pase_superF_clade-1"/>
</dbReference>
<dbReference type="Proteomes" id="UP000316706">
    <property type="component" value="Unassembled WGS sequence"/>
</dbReference>
<sequence>MRTGTGTSTLIVLRHAKALPGLGVADIDRTLNDRGRRDAVAAGEWLRANDLVPDLVLCSTAARTRETLALLDVGGEVSYESGIYDNDPDGLLALVNQTPDDVRRLLLVGHNPSVHQLVHDLTGEAPNTFPTCAIAVIELPDGWAAARRGAGTLRTTRTPKD</sequence>
<dbReference type="RefSeq" id="WP_141973619.1">
    <property type="nucleotide sequence ID" value="NZ_VFPO01000001.1"/>
</dbReference>
<dbReference type="PANTHER" id="PTHR47623">
    <property type="entry name" value="OS09G0287300 PROTEIN"/>
    <property type="match status" value="1"/>
</dbReference>
<name>A0A543INC1_9ACTN</name>
<dbReference type="AlphaFoldDB" id="A0A543INC1"/>
<dbReference type="SMART" id="SM00855">
    <property type="entry name" value="PGAM"/>
    <property type="match status" value="1"/>
</dbReference>